<proteinExistence type="predicted"/>
<reference evidence="2 3" key="1">
    <citation type="journal article" date="2019" name="Int. J. Syst. Evol. Microbiol.">
        <title>The Global Catalogue of Microorganisms (GCM) 10K type strain sequencing project: providing services to taxonomists for standard genome sequencing and annotation.</title>
        <authorList>
            <consortium name="The Broad Institute Genomics Platform"/>
            <consortium name="The Broad Institute Genome Sequencing Center for Infectious Disease"/>
            <person name="Wu L."/>
            <person name="Ma J."/>
        </authorList>
    </citation>
    <scope>NUCLEOTIDE SEQUENCE [LARGE SCALE GENOMIC DNA]</scope>
    <source>
        <strain evidence="2 3">JCM 6242</strain>
    </source>
</reference>
<dbReference type="EMBL" id="BAAAVI010000034">
    <property type="protein sequence ID" value="GAA2882779.1"/>
    <property type="molecule type" value="Genomic_DNA"/>
</dbReference>
<accession>A0ABN3W1K7</accession>
<gene>
    <name evidence="2" type="ORF">GCM10010517_45940</name>
</gene>
<feature type="region of interest" description="Disordered" evidence="1">
    <location>
        <begin position="152"/>
        <end position="204"/>
    </location>
</feature>
<name>A0ABN3W1K7_9ACTN</name>
<dbReference type="RefSeq" id="WP_344975107.1">
    <property type="nucleotide sequence ID" value="NZ_BAAAVI010000034.1"/>
</dbReference>
<protein>
    <submittedName>
        <fullName evidence="2">Uncharacterized protein</fullName>
    </submittedName>
</protein>
<feature type="compositionally biased region" description="Acidic residues" evidence="1">
    <location>
        <begin position="152"/>
        <end position="166"/>
    </location>
</feature>
<organism evidence="2 3">
    <name type="scientific">Streptosporangium fragile</name>
    <dbReference type="NCBI Taxonomy" id="46186"/>
    <lineage>
        <taxon>Bacteria</taxon>
        <taxon>Bacillati</taxon>
        <taxon>Actinomycetota</taxon>
        <taxon>Actinomycetes</taxon>
        <taxon>Streptosporangiales</taxon>
        <taxon>Streptosporangiaceae</taxon>
        <taxon>Streptosporangium</taxon>
    </lineage>
</organism>
<dbReference type="Proteomes" id="UP001500831">
    <property type="component" value="Unassembled WGS sequence"/>
</dbReference>
<sequence length="204" mass="22313">MQICVRRKPLVRVEDQRCDDLERGHAWYYIPRVKHAPATGKRARGGSFDMPGGRRVRVRPGGGRGTGTGVTVPDSGDRFEVCVRRSDRVRVPDGRCEAHRRGFRWYYIRLSRKAPAVGRTAERGSFFAPGQPTYRALGKGGTGETATVEYAEEQAAMEEEEYEESTDDHSTMSDPGPTGPSDAGGGSGCGSNCSSSRRGKSGRR</sequence>
<evidence type="ECO:0000313" key="3">
    <source>
        <dbReference type="Proteomes" id="UP001500831"/>
    </source>
</evidence>
<evidence type="ECO:0000256" key="1">
    <source>
        <dbReference type="SAM" id="MobiDB-lite"/>
    </source>
</evidence>
<keyword evidence="3" id="KW-1185">Reference proteome</keyword>
<comment type="caution">
    <text evidence="2">The sequence shown here is derived from an EMBL/GenBank/DDBJ whole genome shotgun (WGS) entry which is preliminary data.</text>
</comment>
<evidence type="ECO:0000313" key="2">
    <source>
        <dbReference type="EMBL" id="GAA2882779.1"/>
    </source>
</evidence>